<evidence type="ECO:0000313" key="8">
    <source>
        <dbReference type="EMBL" id="CBL34219.1"/>
    </source>
</evidence>
<dbReference type="BioCyc" id="ESIR717961:G136L-986-MONOMER"/>
<dbReference type="InterPro" id="IPR051094">
    <property type="entry name" value="Diverse_Catalytic_Enzymes"/>
</dbReference>
<dbReference type="SUPFAM" id="SSF109604">
    <property type="entry name" value="HD-domain/PDEase-like"/>
    <property type="match status" value="1"/>
</dbReference>
<keyword evidence="2" id="KW-0479">Metal-binding</keyword>
<evidence type="ECO:0000256" key="4">
    <source>
        <dbReference type="ARBA" id="ARBA00022801"/>
    </source>
</evidence>
<dbReference type="PANTHER" id="PTHR35795">
    <property type="entry name" value="SLR1885 PROTEIN"/>
    <property type="match status" value="1"/>
</dbReference>
<evidence type="ECO:0000256" key="1">
    <source>
        <dbReference type="ARBA" id="ARBA00012506"/>
    </source>
</evidence>
<dbReference type="InterPro" id="IPR006675">
    <property type="entry name" value="HDIG_dom"/>
</dbReference>
<evidence type="ECO:0000256" key="2">
    <source>
        <dbReference type="ARBA" id="ARBA00022723"/>
    </source>
</evidence>
<comment type="catalytic activity">
    <reaction evidence="6">
        <text>P(1),P(4)-bis(5'-adenosyl) tetraphosphate + H2O = 2 ADP + 2 H(+)</text>
        <dbReference type="Rhea" id="RHEA:24252"/>
        <dbReference type="ChEBI" id="CHEBI:15377"/>
        <dbReference type="ChEBI" id="CHEBI:15378"/>
        <dbReference type="ChEBI" id="CHEBI:58141"/>
        <dbReference type="ChEBI" id="CHEBI:456216"/>
        <dbReference type="EC" id="3.6.1.41"/>
    </reaction>
</comment>
<dbReference type="InterPro" id="IPR003607">
    <property type="entry name" value="HD/PDEase_dom"/>
</dbReference>
<evidence type="ECO:0000256" key="6">
    <source>
        <dbReference type="ARBA" id="ARBA00049417"/>
    </source>
</evidence>
<reference evidence="8 9" key="2">
    <citation type="submission" date="2010-03" db="EMBL/GenBank/DDBJ databases">
        <authorList>
            <person name="Pajon A."/>
        </authorList>
    </citation>
    <scope>NUCLEOTIDE SEQUENCE [LARGE SCALE GENOMIC DNA]</scope>
    <source>
        <strain evidence="8 9">V10Sc8a</strain>
    </source>
</reference>
<dbReference type="PANTHER" id="PTHR35795:SF1">
    <property type="entry name" value="BIS(5'-NUCLEOSYL)-TETRAPHOSPHATASE, SYMMETRICAL"/>
    <property type="match status" value="1"/>
</dbReference>
<protein>
    <recommendedName>
        <fullName evidence="1">bis(5'-nucleosyl)-tetraphosphatase (symmetrical)</fullName>
        <ecNumber evidence="1">3.6.1.41</ecNumber>
    </recommendedName>
</protein>
<organism evidence="8 9">
    <name type="scientific">[Eubacterium] siraeum V10Sc8a</name>
    <dbReference type="NCBI Taxonomy" id="717961"/>
    <lineage>
        <taxon>Bacteria</taxon>
        <taxon>Bacillati</taxon>
        <taxon>Bacillota</taxon>
        <taxon>Clostridia</taxon>
        <taxon>Eubacteriales</taxon>
        <taxon>Oscillospiraceae</taxon>
        <taxon>Oscillospiraceae incertae sedis</taxon>
    </lineage>
</organism>
<dbReference type="CDD" id="cd00077">
    <property type="entry name" value="HDc"/>
    <property type="match status" value="1"/>
</dbReference>
<reference evidence="8 9" key="1">
    <citation type="submission" date="2010-03" db="EMBL/GenBank/DDBJ databases">
        <title>The genome sequence of Eubacterium siraeum V10Sc8a.</title>
        <authorList>
            <consortium name="metaHIT consortium -- http://www.metahit.eu/"/>
            <person name="Pajon A."/>
            <person name="Turner K."/>
            <person name="Parkhill J."/>
            <person name="Duncan S."/>
            <person name="Flint H."/>
        </authorList>
    </citation>
    <scope>NUCLEOTIDE SEQUENCE [LARGE SCALE GENOMIC DNA]</scope>
    <source>
        <strain evidence="8 9">V10Sc8a</strain>
    </source>
</reference>
<keyword evidence="3" id="KW-0547">Nucleotide-binding</keyword>
<dbReference type="Gene3D" id="1.10.3210.10">
    <property type="entry name" value="Hypothetical protein af1432"/>
    <property type="match status" value="1"/>
</dbReference>
<gene>
    <name evidence="8" type="ORF">ES1_12090</name>
</gene>
<dbReference type="GO" id="GO:0046872">
    <property type="term" value="F:metal ion binding"/>
    <property type="evidence" value="ECO:0007669"/>
    <property type="project" value="UniProtKB-KW"/>
</dbReference>
<dbReference type="SMART" id="SM00471">
    <property type="entry name" value="HDc"/>
    <property type="match status" value="1"/>
</dbReference>
<dbReference type="KEGG" id="esr:ES1_12090"/>
<dbReference type="EMBL" id="FP929059">
    <property type="protein sequence ID" value="CBL34219.1"/>
    <property type="molecule type" value="Genomic_DNA"/>
</dbReference>
<keyword evidence="5" id="KW-0408">Iron</keyword>
<evidence type="ECO:0000256" key="5">
    <source>
        <dbReference type="ARBA" id="ARBA00023004"/>
    </source>
</evidence>
<dbReference type="GO" id="GO:0000166">
    <property type="term" value="F:nucleotide binding"/>
    <property type="evidence" value="ECO:0007669"/>
    <property type="project" value="UniProtKB-KW"/>
</dbReference>
<dbReference type="Pfam" id="PF01966">
    <property type="entry name" value="HD"/>
    <property type="match status" value="1"/>
</dbReference>
<dbReference type="NCBIfam" id="TIGR00488">
    <property type="entry name" value="bis(5'-nucleosyl)-tetraphosphatase (symmetrical) YqeK"/>
    <property type="match status" value="1"/>
</dbReference>
<feature type="domain" description="HD/PDEase" evidence="7">
    <location>
        <begin position="27"/>
        <end position="155"/>
    </location>
</feature>
<dbReference type="PATRIC" id="fig|717961.3.peg.1302"/>
<evidence type="ECO:0000313" key="9">
    <source>
        <dbReference type="Proteomes" id="UP000007050"/>
    </source>
</evidence>
<dbReference type="InterPro" id="IPR006674">
    <property type="entry name" value="HD_domain"/>
</dbReference>
<keyword evidence="4" id="KW-0378">Hydrolase</keyword>
<dbReference type="InterPro" id="IPR005249">
    <property type="entry name" value="YqeK"/>
</dbReference>
<dbReference type="AlphaFoldDB" id="D4MKD6"/>
<proteinExistence type="predicted"/>
<name>D4MKD6_9FIRM</name>
<dbReference type="EC" id="3.6.1.41" evidence="1"/>
<dbReference type="NCBIfam" id="TIGR00277">
    <property type="entry name" value="HDIG"/>
    <property type="match status" value="1"/>
</dbReference>
<evidence type="ECO:0000259" key="7">
    <source>
        <dbReference type="SMART" id="SM00471"/>
    </source>
</evidence>
<accession>D4MKD6</accession>
<dbReference type="Proteomes" id="UP000007050">
    <property type="component" value="Chromosome"/>
</dbReference>
<evidence type="ECO:0000256" key="3">
    <source>
        <dbReference type="ARBA" id="ARBA00022741"/>
    </source>
</evidence>
<dbReference type="GO" id="GO:0008803">
    <property type="term" value="F:bis(5'-nucleosyl)-tetraphosphatase (symmetrical) activity"/>
    <property type="evidence" value="ECO:0007669"/>
    <property type="project" value="UniProtKB-EC"/>
</dbReference>
<dbReference type="HOGENOM" id="CLU_089580_1_2_9"/>
<sequence length="215" mass="24439">MCEKQDKDEQRYAEKYADYVKMLKNTLSKKRFTHSMNVASMCLALAKKHGGDEEKAYLAGLLHDIKKEETPNAMKSQAILSNMEVSNEELYTPALWHAPAGAYHISKNLGIKDIDILNAVRYHTAGRADMSMLEKIVYLGDLTSVDRSYKDVEKYREMSFENLDNAMYNALKYSIGETLGKGGLIPPCTIAGYNFYTRIMKTEKNTAERKNPKND</sequence>